<dbReference type="GO" id="GO:0005886">
    <property type="term" value="C:plasma membrane"/>
    <property type="evidence" value="ECO:0007669"/>
    <property type="project" value="UniProtKB-SubCell"/>
</dbReference>
<feature type="transmembrane region" description="Helical" evidence="7">
    <location>
        <begin position="35"/>
        <end position="57"/>
    </location>
</feature>
<accession>A0A5R9FV51</accession>
<feature type="domain" description="ABC transmembrane type-1" evidence="9">
    <location>
        <begin position="95"/>
        <end position="309"/>
    </location>
</feature>
<evidence type="ECO:0000256" key="2">
    <source>
        <dbReference type="ARBA" id="ARBA00022448"/>
    </source>
</evidence>
<keyword evidence="4 7" id="KW-0812">Transmembrane</keyword>
<evidence type="ECO:0000256" key="7">
    <source>
        <dbReference type="RuleBase" id="RU363032"/>
    </source>
</evidence>
<evidence type="ECO:0000259" key="9">
    <source>
        <dbReference type="PROSITE" id="PS50928"/>
    </source>
</evidence>
<name>A0A5R9FV51_9ACTN</name>
<dbReference type="PROSITE" id="PS50928">
    <property type="entry name" value="ABC_TM1"/>
    <property type="match status" value="1"/>
</dbReference>
<feature type="region of interest" description="Disordered" evidence="8">
    <location>
        <begin position="1"/>
        <end position="23"/>
    </location>
</feature>
<comment type="caution">
    <text evidence="10">The sequence shown here is derived from an EMBL/GenBank/DDBJ whole genome shotgun (WGS) entry which is preliminary data.</text>
</comment>
<feature type="transmembrane region" description="Helical" evidence="7">
    <location>
        <begin position="288"/>
        <end position="312"/>
    </location>
</feature>
<feature type="transmembrane region" description="Helical" evidence="7">
    <location>
        <begin position="99"/>
        <end position="120"/>
    </location>
</feature>
<dbReference type="InterPro" id="IPR035906">
    <property type="entry name" value="MetI-like_sf"/>
</dbReference>
<evidence type="ECO:0000256" key="4">
    <source>
        <dbReference type="ARBA" id="ARBA00022692"/>
    </source>
</evidence>
<organism evidence="10 11">
    <name type="scientific">Streptomyces montanus</name>
    <dbReference type="NCBI Taxonomy" id="2580423"/>
    <lineage>
        <taxon>Bacteria</taxon>
        <taxon>Bacillati</taxon>
        <taxon>Actinomycetota</taxon>
        <taxon>Actinomycetes</taxon>
        <taxon>Kitasatosporales</taxon>
        <taxon>Streptomycetaceae</taxon>
        <taxon>Streptomyces</taxon>
    </lineage>
</organism>
<comment type="subcellular location">
    <subcellularLocation>
        <location evidence="1 7">Cell membrane</location>
        <topology evidence="1 7">Multi-pass membrane protein</topology>
    </subcellularLocation>
</comment>
<comment type="similarity">
    <text evidence="7">Belongs to the binding-protein-dependent transport system permease family.</text>
</comment>
<dbReference type="SUPFAM" id="SSF161098">
    <property type="entry name" value="MetI-like"/>
    <property type="match status" value="1"/>
</dbReference>
<dbReference type="Proteomes" id="UP000305906">
    <property type="component" value="Unassembled WGS sequence"/>
</dbReference>
<dbReference type="RefSeq" id="WP_138045783.1">
    <property type="nucleotide sequence ID" value="NZ_VBZC01000015.1"/>
</dbReference>
<dbReference type="PANTHER" id="PTHR43005:SF2">
    <property type="entry name" value="INTEGRAL MEMBRANE SUGAR TRANSPORT PROTEIN"/>
    <property type="match status" value="1"/>
</dbReference>
<dbReference type="CDD" id="cd06261">
    <property type="entry name" value="TM_PBP2"/>
    <property type="match status" value="1"/>
</dbReference>
<keyword evidence="11" id="KW-1185">Reference proteome</keyword>
<proteinExistence type="inferred from homology"/>
<evidence type="ECO:0000313" key="10">
    <source>
        <dbReference type="EMBL" id="TLS45228.1"/>
    </source>
</evidence>
<keyword evidence="2 7" id="KW-0813">Transport</keyword>
<evidence type="ECO:0000256" key="6">
    <source>
        <dbReference type="ARBA" id="ARBA00023136"/>
    </source>
</evidence>
<dbReference type="PANTHER" id="PTHR43005">
    <property type="entry name" value="BLR7065 PROTEIN"/>
    <property type="match status" value="1"/>
</dbReference>
<gene>
    <name evidence="10" type="ORF">FE633_15850</name>
</gene>
<keyword evidence="5 7" id="KW-1133">Transmembrane helix</keyword>
<dbReference type="InterPro" id="IPR000515">
    <property type="entry name" value="MetI-like"/>
</dbReference>
<protein>
    <submittedName>
        <fullName evidence="10">Sugar ABC transporter permease</fullName>
    </submittedName>
</protein>
<dbReference type="Pfam" id="PF00528">
    <property type="entry name" value="BPD_transp_1"/>
    <property type="match status" value="1"/>
</dbReference>
<sequence length="322" mass="34515">MASGVSAPLAGGTASPGGNRPSLRRARAAATDRRLGWLLLTPTLVILLAVTAFPLAYNLWNSVRHVKLTDPAADGFAGLGNYRALFADAAFRQALIRTLLFTAGSVFTQIVAGLVVALVLHRRFRGRGWVRAAVLVPWAVPTVVAATSWKTMLDPQTGFVNQALSALHLPGADTNWLGGEWTAWAAIGATDAWKTVPFVAIILLAGLQVIPDELYEAARIDGASAWQAFWRVTLPLLKPALLVALIFRTLSALLVFDVVFILTGGGPGNTTETLSYINWREFLVETDFGTGGALSVVLVVLALLVAAGYVRIFRTDRGEETR</sequence>
<dbReference type="AlphaFoldDB" id="A0A5R9FV51"/>
<evidence type="ECO:0000256" key="1">
    <source>
        <dbReference type="ARBA" id="ARBA00004651"/>
    </source>
</evidence>
<dbReference type="Gene3D" id="1.10.3720.10">
    <property type="entry name" value="MetI-like"/>
    <property type="match status" value="1"/>
</dbReference>
<evidence type="ECO:0000256" key="8">
    <source>
        <dbReference type="SAM" id="MobiDB-lite"/>
    </source>
</evidence>
<evidence type="ECO:0000256" key="5">
    <source>
        <dbReference type="ARBA" id="ARBA00022989"/>
    </source>
</evidence>
<keyword evidence="6 7" id="KW-0472">Membrane</keyword>
<evidence type="ECO:0000313" key="11">
    <source>
        <dbReference type="Proteomes" id="UP000305906"/>
    </source>
</evidence>
<dbReference type="GO" id="GO:0055085">
    <property type="term" value="P:transmembrane transport"/>
    <property type="evidence" value="ECO:0007669"/>
    <property type="project" value="InterPro"/>
</dbReference>
<reference evidence="10 11" key="1">
    <citation type="submission" date="2019-05" db="EMBL/GenBank/DDBJ databases">
        <title>Streptomyces sp. NEAU-C151, a novel actinomycete isolated from soil.</title>
        <authorList>
            <person name="Han L."/>
            <person name="Jiang H."/>
        </authorList>
    </citation>
    <scope>NUCLEOTIDE SEQUENCE [LARGE SCALE GENOMIC DNA]</scope>
    <source>
        <strain evidence="10 11">NEAU-C151</strain>
    </source>
</reference>
<dbReference type="EMBL" id="VBZC01000015">
    <property type="protein sequence ID" value="TLS45228.1"/>
    <property type="molecule type" value="Genomic_DNA"/>
</dbReference>
<feature type="transmembrane region" description="Helical" evidence="7">
    <location>
        <begin position="240"/>
        <end position="262"/>
    </location>
</feature>
<evidence type="ECO:0000256" key="3">
    <source>
        <dbReference type="ARBA" id="ARBA00022475"/>
    </source>
</evidence>
<keyword evidence="3" id="KW-1003">Cell membrane</keyword>